<gene>
    <name evidence="2" type="ordered locus">Lbys_3547</name>
</gene>
<dbReference type="SUPFAM" id="SSF88659">
    <property type="entry name" value="Sigma3 and sigma4 domains of RNA polymerase sigma factors"/>
    <property type="match status" value="1"/>
</dbReference>
<reference key="1">
    <citation type="submission" date="2010-11" db="EMBL/GenBank/DDBJ databases">
        <title>The complete genome of Leadbetterella byssophila DSM 17132.</title>
        <authorList>
            <consortium name="US DOE Joint Genome Institute (JGI-PGF)"/>
            <person name="Lucas S."/>
            <person name="Copeland A."/>
            <person name="Lapidus A."/>
            <person name="Glavina del Rio T."/>
            <person name="Dalin E."/>
            <person name="Tice H."/>
            <person name="Bruce D."/>
            <person name="Goodwin L."/>
            <person name="Pitluck S."/>
            <person name="Kyrpides N."/>
            <person name="Mavromatis K."/>
            <person name="Ivanova N."/>
            <person name="Teshima H."/>
            <person name="Brettin T."/>
            <person name="Detter J.C."/>
            <person name="Han C."/>
            <person name="Tapia R."/>
            <person name="Land M."/>
            <person name="Hauser L."/>
            <person name="Markowitz V."/>
            <person name="Cheng J.-F."/>
            <person name="Hugenholtz P."/>
            <person name="Woyke T."/>
            <person name="Wu D."/>
            <person name="Tindall B."/>
            <person name="Pomrenke H.G."/>
            <person name="Brambilla E."/>
            <person name="Klenk H.-P."/>
            <person name="Eisen J.A."/>
        </authorList>
    </citation>
    <scope>NUCLEOTIDE SEQUENCE [LARGE SCALE GENOMIC DNA]</scope>
    <source>
        <strain>DSM 17132</strain>
    </source>
</reference>
<dbReference type="Proteomes" id="UP000007435">
    <property type="component" value="Chromosome"/>
</dbReference>
<evidence type="ECO:0000259" key="1">
    <source>
        <dbReference type="Pfam" id="PF20239"/>
    </source>
</evidence>
<sequence length="387" mass="44728">MKADSIYIHHFTPVLNALCQRYKQVDFDDILDAVHDAFEASLSFEGQILQPGAWLYRVAERKLLHFLRKRNIPHLPPDPSGHKADEDDVTLTLLDFLLNIETKDRNRLALALFYVGGLSRKEIASALKIQPENVKKILQRSTGILRESYNRDLAPKVPKASSQLLQFLYLLFNEGYKRTDAKEALSEHMCFVAIKYAQYIEPNPETYALLALMHFHLARFPARLNNGVFVPLPEQDRTLYDKPLIQQGYFYLRQAGRSTHHYFLLALISAIHSSSPTFADTDWQKITVLYSKIKHLSDELQLNYYIAKSHISDPEECLDFILTFPPSLSSISAAAYLYERLRNYVSAISKYKEASNYTENPADLRFFEKKILYLNEKINPTLLNYKL</sequence>
<feature type="domain" description="DUF6596" evidence="1">
    <location>
        <begin position="163"/>
        <end position="255"/>
    </location>
</feature>
<dbReference type="Pfam" id="PF20239">
    <property type="entry name" value="DUF6596"/>
    <property type="match status" value="1"/>
</dbReference>
<dbReference type="STRING" id="649349.Lbys_3547"/>
<dbReference type="PANTHER" id="PTHR47756">
    <property type="entry name" value="BLL6612 PROTEIN-RELATED"/>
    <property type="match status" value="1"/>
</dbReference>
<dbReference type="InterPro" id="IPR046531">
    <property type="entry name" value="DUF6596"/>
</dbReference>
<dbReference type="EMBL" id="CP002305">
    <property type="protein sequence ID" value="ADQ19195.1"/>
    <property type="molecule type" value="Genomic_DNA"/>
</dbReference>
<evidence type="ECO:0000313" key="2">
    <source>
        <dbReference type="EMBL" id="ADQ19195.1"/>
    </source>
</evidence>
<organism evidence="2 3">
    <name type="scientific">Leadbetterella byssophila (strain DSM 17132 / JCM 16389 / KACC 11308 / NBRC 106382 / 4M15)</name>
    <dbReference type="NCBI Taxonomy" id="649349"/>
    <lineage>
        <taxon>Bacteria</taxon>
        <taxon>Pseudomonadati</taxon>
        <taxon>Bacteroidota</taxon>
        <taxon>Cytophagia</taxon>
        <taxon>Cytophagales</taxon>
        <taxon>Leadbetterellaceae</taxon>
        <taxon>Leadbetterella</taxon>
    </lineage>
</organism>
<accession>E4RZ77</accession>
<dbReference type="KEGG" id="lby:Lbys_3547"/>
<dbReference type="Gene3D" id="1.10.10.10">
    <property type="entry name" value="Winged helix-like DNA-binding domain superfamily/Winged helix DNA-binding domain"/>
    <property type="match status" value="1"/>
</dbReference>
<dbReference type="HOGENOM" id="CLU_035311_1_0_10"/>
<dbReference type="OrthoDB" id="9780299at2"/>
<dbReference type="PANTHER" id="PTHR47756:SF2">
    <property type="entry name" value="BLL6612 PROTEIN"/>
    <property type="match status" value="1"/>
</dbReference>
<name>E4RZ77_LEAB4</name>
<proteinExistence type="predicted"/>
<keyword evidence="3" id="KW-1185">Reference proteome</keyword>
<evidence type="ECO:0000313" key="3">
    <source>
        <dbReference type="Proteomes" id="UP000007435"/>
    </source>
</evidence>
<reference evidence="2 3" key="2">
    <citation type="journal article" date="2011" name="Stand. Genomic Sci.">
        <title>Complete genome sequence of Leadbetterella byssophila type strain (4M15).</title>
        <authorList>
            <person name="Abt B."/>
            <person name="Teshima H."/>
            <person name="Lucas S."/>
            <person name="Lapidus A."/>
            <person name="Del Rio T.G."/>
            <person name="Nolan M."/>
            <person name="Tice H."/>
            <person name="Cheng J.F."/>
            <person name="Pitluck S."/>
            <person name="Liolios K."/>
            <person name="Pagani I."/>
            <person name="Ivanova N."/>
            <person name="Mavromatis K."/>
            <person name="Pati A."/>
            <person name="Tapia R."/>
            <person name="Han C."/>
            <person name="Goodwin L."/>
            <person name="Chen A."/>
            <person name="Palaniappan K."/>
            <person name="Land M."/>
            <person name="Hauser L."/>
            <person name="Chang Y.J."/>
            <person name="Jeffries C.D."/>
            <person name="Rohde M."/>
            <person name="Goker M."/>
            <person name="Tindall B.J."/>
            <person name="Detter J.C."/>
            <person name="Woyke T."/>
            <person name="Bristow J."/>
            <person name="Eisen J.A."/>
            <person name="Markowitz V."/>
            <person name="Hugenholtz P."/>
            <person name="Klenk H.P."/>
            <person name="Kyrpides N.C."/>
        </authorList>
    </citation>
    <scope>NUCLEOTIDE SEQUENCE [LARGE SCALE GENOMIC DNA]</scope>
    <source>
        <strain evidence="3">DSM 17132 / JCM 16389 / KACC 11308 / NBRC 106382 / 4M15</strain>
    </source>
</reference>
<protein>
    <submittedName>
        <fullName evidence="2">RNA polymerase, sigma 70 family subunit</fullName>
    </submittedName>
</protein>
<dbReference type="RefSeq" id="WP_013410216.1">
    <property type="nucleotide sequence ID" value="NC_014655.1"/>
</dbReference>
<dbReference type="InterPro" id="IPR036388">
    <property type="entry name" value="WH-like_DNA-bd_sf"/>
</dbReference>
<dbReference type="AlphaFoldDB" id="E4RZ77"/>
<dbReference type="eggNOG" id="COG4941">
    <property type="taxonomic scope" value="Bacteria"/>
</dbReference>
<dbReference type="InterPro" id="IPR013324">
    <property type="entry name" value="RNA_pol_sigma_r3/r4-like"/>
</dbReference>